<protein>
    <recommendedName>
        <fullName evidence="2">ZAD domain-containing protein</fullName>
    </recommendedName>
</protein>
<dbReference type="Gene3D" id="3.40.1800.20">
    <property type="match status" value="1"/>
</dbReference>
<evidence type="ECO:0000256" key="1">
    <source>
        <dbReference type="PROSITE-ProRule" id="PRU01263"/>
    </source>
</evidence>
<accession>A0A067RSX1</accession>
<dbReference type="GO" id="GO:0005634">
    <property type="term" value="C:nucleus"/>
    <property type="evidence" value="ECO:0007669"/>
    <property type="project" value="InterPro"/>
</dbReference>
<organism evidence="3 4">
    <name type="scientific">Zootermopsis nevadensis</name>
    <name type="common">Dampwood termite</name>
    <dbReference type="NCBI Taxonomy" id="136037"/>
    <lineage>
        <taxon>Eukaryota</taxon>
        <taxon>Metazoa</taxon>
        <taxon>Ecdysozoa</taxon>
        <taxon>Arthropoda</taxon>
        <taxon>Hexapoda</taxon>
        <taxon>Insecta</taxon>
        <taxon>Pterygota</taxon>
        <taxon>Neoptera</taxon>
        <taxon>Polyneoptera</taxon>
        <taxon>Dictyoptera</taxon>
        <taxon>Blattodea</taxon>
        <taxon>Blattoidea</taxon>
        <taxon>Termitoidae</taxon>
        <taxon>Termopsidae</taxon>
        <taxon>Zootermopsis</taxon>
    </lineage>
</organism>
<feature type="binding site" evidence="1">
    <location>
        <position position="10"/>
    </location>
    <ligand>
        <name>Zn(2+)</name>
        <dbReference type="ChEBI" id="CHEBI:29105"/>
    </ligand>
</feature>
<gene>
    <name evidence="3" type="ORF">L798_10259</name>
</gene>
<feature type="domain" description="ZAD" evidence="2">
    <location>
        <begin position="5"/>
        <end position="76"/>
    </location>
</feature>
<evidence type="ECO:0000313" key="4">
    <source>
        <dbReference type="Proteomes" id="UP000027135"/>
    </source>
</evidence>
<feature type="binding site" evidence="1">
    <location>
        <position position="49"/>
    </location>
    <ligand>
        <name>Zn(2+)</name>
        <dbReference type="ChEBI" id="CHEBI:29105"/>
    </ligand>
</feature>
<dbReference type="AlphaFoldDB" id="A0A067RSX1"/>
<dbReference type="EMBL" id="KK852437">
    <property type="protein sequence ID" value="KDR23910.1"/>
    <property type="molecule type" value="Genomic_DNA"/>
</dbReference>
<proteinExistence type="predicted"/>
<feature type="binding site" evidence="1">
    <location>
        <position position="7"/>
    </location>
    <ligand>
        <name>Zn(2+)</name>
        <dbReference type="ChEBI" id="CHEBI:29105"/>
    </ligand>
</feature>
<keyword evidence="1" id="KW-0479">Metal-binding</keyword>
<dbReference type="GO" id="GO:0008270">
    <property type="term" value="F:zinc ion binding"/>
    <property type="evidence" value="ECO:0007669"/>
    <property type="project" value="UniProtKB-UniRule"/>
</dbReference>
<dbReference type="SMART" id="SM00868">
    <property type="entry name" value="zf-AD"/>
    <property type="match status" value="1"/>
</dbReference>
<dbReference type="Pfam" id="PF07776">
    <property type="entry name" value="zf-AD"/>
    <property type="match status" value="1"/>
</dbReference>
<evidence type="ECO:0000259" key="2">
    <source>
        <dbReference type="PROSITE" id="PS51915"/>
    </source>
</evidence>
<keyword evidence="1" id="KW-0862">Zinc</keyword>
<dbReference type="InterPro" id="IPR012934">
    <property type="entry name" value="Znf_AD"/>
</dbReference>
<dbReference type="SUPFAM" id="SSF57716">
    <property type="entry name" value="Glucocorticoid receptor-like (DNA-binding domain)"/>
    <property type="match status" value="1"/>
</dbReference>
<dbReference type="Proteomes" id="UP000027135">
    <property type="component" value="Unassembled WGS sequence"/>
</dbReference>
<sequence>MDFSSICRFCMAKDGPMLDIFKDAAMILKAYALLPNLKLLDDGLPNHICKHCVHQLKAAYKFKTKCEHTDTILRRHLQKAQPVNTSSVIWWAELSPPATVKFRKAYISSQHSCR</sequence>
<feature type="binding site" evidence="1">
    <location>
        <position position="52"/>
    </location>
    <ligand>
        <name>Zn(2+)</name>
        <dbReference type="ChEBI" id="CHEBI:29105"/>
    </ligand>
</feature>
<name>A0A067RSX1_ZOONE</name>
<reference evidence="3 4" key="1">
    <citation type="journal article" date="2014" name="Nat. Commun.">
        <title>Molecular traces of alternative social organization in a termite genome.</title>
        <authorList>
            <person name="Terrapon N."/>
            <person name="Li C."/>
            <person name="Robertson H.M."/>
            <person name="Ji L."/>
            <person name="Meng X."/>
            <person name="Booth W."/>
            <person name="Chen Z."/>
            <person name="Childers C.P."/>
            <person name="Glastad K.M."/>
            <person name="Gokhale K."/>
            <person name="Gowin J."/>
            <person name="Gronenberg W."/>
            <person name="Hermansen R.A."/>
            <person name="Hu H."/>
            <person name="Hunt B.G."/>
            <person name="Huylmans A.K."/>
            <person name="Khalil S.M."/>
            <person name="Mitchell R.D."/>
            <person name="Munoz-Torres M.C."/>
            <person name="Mustard J.A."/>
            <person name="Pan H."/>
            <person name="Reese J.T."/>
            <person name="Scharf M.E."/>
            <person name="Sun F."/>
            <person name="Vogel H."/>
            <person name="Xiao J."/>
            <person name="Yang W."/>
            <person name="Yang Z."/>
            <person name="Yang Z."/>
            <person name="Zhou J."/>
            <person name="Zhu J."/>
            <person name="Brent C.S."/>
            <person name="Elsik C.G."/>
            <person name="Goodisman M.A."/>
            <person name="Liberles D.A."/>
            <person name="Roe R.M."/>
            <person name="Vargo E.L."/>
            <person name="Vilcinskas A."/>
            <person name="Wang J."/>
            <person name="Bornberg-Bauer E."/>
            <person name="Korb J."/>
            <person name="Zhang G."/>
            <person name="Liebig J."/>
        </authorList>
    </citation>
    <scope>NUCLEOTIDE SEQUENCE [LARGE SCALE GENOMIC DNA]</scope>
    <source>
        <tissue evidence="3">Whole organism</tissue>
    </source>
</reference>
<keyword evidence="4" id="KW-1185">Reference proteome</keyword>
<dbReference type="InParanoid" id="A0A067RSX1"/>
<dbReference type="PROSITE" id="PS51915">
    <property type="entry name" value="ZAD"/>
    <property type="match status" value="1"/>
</dbReference>
<keyword evidence="1" id="KW-0863">Zinc-finger</keyword>
<evidence type="ECO:0000313" key="3">
    <source>
        <dbReference type="EMBL" id="KDR23910.1"/>
    </source>
</evidence>